<dbReference type="KEGG" id="pacr:FXN63_13835"/>
<dbReference type="OrthoDB" id="5624218at2"/>
<dbReference type="InterPro" id="IPR015943">
    <property type="entry name" value="WD40/YVTN_repeat-like_dom_sf"/>
</dbReference>
<dbReference type="InterPro" id="IPR006311">
    <property type="entry name" value="TAT_signal"/>
</dbReference>
<dbReference type="Pfam" id="PF07433">
    <property type="entry name" value="DUF1513"/>
    <property type="match status" value="1"/>
</dbReference>
<feature type="chain" id="PRO_5022695759" evidence="1">
    <location>
        <begin position="27"/>
        <end position="392"/>
    </location>
</feature>
<protein>
    <submittedName>
        <fullName evidence="2">DUF1513 domain-containing protein</fullName>
    </submittedName>
</protein>
<keyword evidence="1" id="KW-0732">Signal</keyword>
<dbReference type="Proteomes" id="UP000325161">
    <property type="component" value="Chromosome"/>
</dbReference>
<organism evidence="2 3">
    <name type="scientific">Pigmentiphaga aceris</name>
    <dbReference type="NCBI Taxonomy" id="1940612"/>
    <lineage>
        <taxon>Bacteria</taxon>
        <taxon>Pseudomonadati</taxon>
        <taxon>Pseudomonadota</taxon>
        <taxon>Betaproteobacteria</taxon>
        <taxon>Burkholderiales</taxon>
        <taxon>Alcaligenaceae</taxon>
        <taxon>Pigmentiphaga</taxon>
    </lineage>
</organism>
<dbReference type="SUPFAM" id="SSF50969">
    <property type="entry name" value="YVTN repeat-like/Quinoprotein amine dehydrogenase"/>
    <property type="match status" value="1"/>
</dbReference>
<name>A0A5C0AYX6_9BURK</name>
<dbReference type="Gene3D" id="2.130.10.10">
    <property type="entry name" value="YVTN repeat-like/Quinoprotein amine dehydrogenase"/>
    <property type="match status" value="1"/>
</dbReference>
<dbReference type="PIRSF" id="PIRSF028101">
    <property type="entry name" value="UCP028101"/>
    <property type="match status" value="1"/>
</dbReference>
<dbReference type="InterPro" id="IPR008311">
    <property type="entry name" value="UCP028101"/>
</dbReference>
<dbReference type="EMBL" id="CP043046">
    <property type="protein sequence ID" value="QEI06794.1"/>
    <property type="molecule type" value="Genomic_DNA"/>
</dbReference>
<keyword evidence="3" id="KW-1185">Reference proteome</keyword>
<evidence type="ECO:0000313" key="2">
    <source>
        <dbReference type="EMBL" id="QEI06794.1"/>
    </source>
</evidence>
<feature type="signal peptide" evidence="1">
    <location>
        <begin position="1"/>
        <end position="26"/>
    </location>
</feature>
<dbReference type="PROSITE" id="PS51318">
    <property type="entry name" value="TAT"/>
    <property type="match status" value="1"/>
</dbReference>
<dbReference type="RefSeq" id="WP_148815756.1">
    <property type="nucleotide sequence ID" value="NZ_CP043046.1"/>
</dbReference>
<gene>
    <name evidence="2" type="ORF">FXN63_13835</name>
</gene>
<accession>A0A5C0AYX6</accession>
<reference evidence="2 3" key="1">
    <citation type="submission" date="2019-08" db="EMBL/GenBank/DDBJ databases">
        <title>Amphibian skin-associated Pigmentiphaga: genome sequence and occurrence across geography and hosts.</title>
        <authorList>
            <person name="Bletz M.C."/>
            <person name="Bunk B."/>
            <person name="Sproeer C."/>
            <person name="Biwer P."/>
            <person name="Reiter S."/>
            <person name="Rabemananjara F.C.E."/>
            <person name="Schulz S."/>
            <person name="Overmann J."/>
            <person name="Vences M."/>
        </authorList>
    </citation>
    <scope>NUCLEOTIDE SEQUENCE [LARGE SCALE GENOMIC DNA]</scope>
    <source>
        <strain evidence="2 3">Mada1488</strain>
    </source>
</reference>
<proteinExistence type="predicted"/>
<sequence>MAIDRRRFLAAGAALLAVPAVPAVHAASKLQTGEAAFASGAIADTSPTYLAARKHGDSFQAVVLDARGHVARTIDLEARGHSFAIDAPRQRAVVFGRQAGFFATAFDLQGRQPATELPLPADRHYFGHGVYRNDGHLLFATENDFEAGRGVLGVYDASPGGAYRRVGEFDTAGVGPHEVLLMPDGRTLCVANGGILTHPDYGKLELNLDTMSPSLVYLDLASGKVVDRVALPATQHRLSIRHLAIAADGAVWFGMQYSGPAQDQPPLVGRHRRGQSAAELFAGPPDLLRRLRNYVGSVSVDMAGKIVATSSPVGGLVVYWDADSGACLGSTDIADGCGVAAAGEGRFVLSSGEGVLQQSGPNLPTTEFDRDPSTAWDNHFRRVDSKKAYIAG</sequence>
<evidence type="ECO:0000256" key="1">
    <source>
        <dbReference type="SAM" id="SignalP"/>
    </source>
</evidence>
<dbReference type="InterPro" id="IPR011044">
    <property type="entry name" value="Quino_amine_DH_bsu"/>
</dbReference>
<evidence type="ECO:0000313" key="3">
    <source>
        <dbReference type="Proteomes" id="UP000325161"/>
    </source>
</evidence>
<dbReference type="AlphaFoldDB" id="A0A5C0AYX6"/>